<evidence type="ECO:0000256" key="2">
    <source>
        <dbReference type="ARBA" id="ARBA00022448"/>
    </source>
</evidence>
<comment type="caution">
    <text evidence="9">The sequence shown here is derived from an EMBL/GenBank/DDBJ whole genome shotgun (WGS) entry which is preliminary data.</text>
</comment>
<dbReference type="InterPro" id="IPR037066">
    <property type="entry name" value="Plug_dom_sf"/>
</dbReference>
<evidence type="ECO:0000256" key="1">
    <source>
        <dbReference type="ARBA" id="ARBA00004571"/>
    </source>
</evidence>
<keyword evidence="7" id="KW-0998">Cell outer membrane</keyword>
<dbReference type="SUPFAM" id="SSF49464">
    <property type="entry name" value="Carboxypeptidase regulatory domain-like"/>
    <property type="match status" value="1"/>
</dbReference>
<dbReference type="InterPro" id="IPR039426">
    <property type="entry name" value="TonB-dep_rcpt-like"/>
</dbReference>
<proteinExistence type="predicted"/>
<accession>A0ABT3CS78</accession>
<dbReference type="Gene3D" id="2.60.40.1120">
    <property type="entry name" value="Carboxypeptidase-like, regulatory domain"/>
    <property type="match status" value="1"/>
</dbReference>
<dbReference type="RefSeq" id="WP_264137259.1">
    <property type="nucleotide sequence ID" value="NZ_JAOYOD010000001.1"/>
</dbReference>
<keyword evidence="9" id="KW-0675">Receptor</keyword>
<dbReference type="Gene3D" id="2.170.130.10">
    <property type="entry name" value="TonB-dependent receptor, plug domain"/>
    <property type="match status" value="1"/>
</dbReference>
<name>A0ABT3CS78_9BACT</name>
<keyword evidence="3" id="KW-1134">Transmembrane beta strand</keyword>
<evidence type="ECO:0000256" key="5">
    <source>
        <dbReference type="ARBA" id="ARBA00022729"/>
    </source>
</evidence>
<keyword evidence="6" id="KW-0472">Membrane</keyword>
<comment type="subcellular location">
    <subcellularLocation>
        <location evidence="1">Cell outer membrane</location>
        <topology evidence="1">Multi-pass membrane protein</topology>
    </subcellularLocation>
</comment>
<organism evidence="9 10">
    <name type="scientific">Reichenbachiella ulvae</name>
    <dbReference type="NCBI Taxonomy" id="2980104"/>
    <lineage>
        <taxon>Bacteria</taxon>
        <taxon>Pseudomonadati</taxon>
        <taxon>Bacteroidota</taxon>
        <taxon>Cytophagia</taxon>
        <taxon>Cytophagales</taxon>
        <taxon>Reichenbachiellaceae</taxon>
        <taxon>Reichenbachiella</taxon>
    </lineage>
</organism>
<reference evidence="9 10" key="1">
    <citation type="submission" date="2022-10" db="EMBL/GenBank/DDBJ databases">
        <title>Comparative genomics and taxonomic characterization of three novel marine species of genus Reichenbachiella exhibiting antioxidant and polysaccharide degradation activities.</title>
        <authorList>
            <person name="Muhammad N."/>
            <person name="Lee Y.-J."/>
            <person name="Ko J."/>
            <person name="Kim S.-G."/>
        </authorList>
    </citation>
    <scope>NUCLEOTIDE SEQUENCE [LARGE SCALE GENOMIC DNA]</scope>
    <source>
        <strain evidence="9 10">ABR2-5</strain>
    </source>
</reference>
<dbReference type="InterPro" id="IPR036942">
    <property type="entry name" value="Beta-barrel_TonB_sf"/>
</dbReference>
<evidence type="ECO:0000256" key="6">
    <source>
        <dbReference type="ARBA" id="ARBA00023136"/>
    </source>
</evidence>
<keyword evidence="5 8" id="KW-0732">Signal</keyword>
<dbReference type="Proteomes" id="UP001300692">
    <property type="component" value="Unassembled WGS sequence"/>
</dbReference>
<evidence type="ECO:0000313" key="9">
    <source>
        <dbReference type="EMBL" id="MCV9386467.1"/>
    </source>
</evidence>
<evidence type="ECO:0000256" key="7">
    <source>
        <dbReference type="ARBA" id="ARBA00023237"/>
    </source>
</evidence>
<dbReference type="Gene3D" id="2.40.170.20">
    <property type="entry name" value="TonB-dependent receptor, beta-barrel domain"/>
    <property type="match status" value="1"/>
</dbReference>
<dbReference type="EMBL" id="JAOYOD010000001">
    <property type="protein sequence ID" value="MCV9386467.1"/>
    <property type="molecule type" value="Genomic_DNA"/>
</dbReference>
<dbReference type="InterPro" id="IPR008969">
    <property type="entry name" value="CarboxyPept-like_regulatory"/>
</dbReference>
<evidence type="ECO:0000313" key="10">
    <source>
        <dbReference type="Proteomes" id="UP001300692"/>
    </source>
</evidence>
<keyword evidence="2" id="KW-0813">Transport</keyword>
<feature type="signal peptide" evidence="8">
    <location>
        <begin position="1"/>
        <end position="24"/>
    </location>
</feature>
<protein>
    <submittedName>
        <fullName evidence="9">TonB-dependent receptor</fullName>
    </submittedName>
</protein>
<sequence>MNQLSKTKTLLSLILLFMATTAMAQDMTQNIRGIIIDQDSKSPIIGANVVVVGTDPIKGAVTDIDGSFKIEKVAIGRITIKITYIGYEDKLMPNLLLTSAKEMILDVPIKESFESLKEVVVTAKKDKSEVLNEMALVSSRSFSVDETKRFAGSFADPARMVSGFAGVANSPEGNNDIIVRGNSPKGILWRLEGIEIPNPNHFANDGATGGPINALNSNMLGDSDFMSGAFAPEYGNALSGVFDMKLKRGNNEQREYTAGLSTLGIDFAAEGPFKKDYAGSYLVNYRYSSLDLVDKMGIVDFGGVPKYQDLSFNIHLPVNKKHSFSVFGLGGLSAIKTENTMDDDEEIIGKSEFNNSMGTIGITHNYLIDNKSYLRSYLAISGTSLYSTDNLPLNDGTGGFYNNFNADYTRSYYRASVTYGYKFNHRHKIEVGTILNYLGFNMTQNVFNYETDQMENALSDDGMTQRTQSFLTWKYRMTETLTMTSGLHIQDFGLNNSYNIEPRVAAKWDFAPRKSLNFGVGLHSKTESISVYLWKIHQDDGSYYQPNKDLELTKAAHFVLGYDQAIGTHTHLKAELYYQHLYDVLISEEAGSTYSMINVSDQYTRQALTNGGTGRNYGIELTLEQYLNKGFYYLGSASIFNSLYTPEDGIERKSAFASDYIFNLLIGKEMKMGKAEKNRVFFVNGKISLLGGKRYTPIDLEASIAAGEEVKVDKPFSERSDDIFIANIAVGIRRNKGRTTREFKIDVQNATNNKAIVNEYFIQANNSIYKAPQLPMFPTISYLISF</sequence>
<feature type="chain" id="PRO_5046153826" evidence="8">
    <location>
        <begin position="25"/>
        <end position="786"/>
    </location>
</feature>
<evidence type="ECO:0000256" key="3">
    <source>
        <dbReference type="ARBA" id="ARBA00022452"/>
    </source>
</evidence>
<dbReference type="SUPFAM" id="SSF56935">
    <property type="entry name" value="Porins"/>
    <property type="match status" value="1"/>
</dbReference>
<keyword evidence="4" id="KW-0812">Transmembrane</keyword>
<gene>
    <name evidence="9" type="ORF">N7U62_07320</name>
</gene>
<keyword evidence="10" id="KW-1185">Reference proteome</keyword>
<evidence type="ECO:0000256" key="4">
    <source>
        <dbReference type="ARBA" id="ARBA00022692"/>
    </source>
</evidence>
<dbReference type="Pfam" id="PF13715">
    <property type="entry name" value="CarbopepD_reg_2"/>
    <property type="match status" value="1"/>
</dbReference>
<dbReference type="PANTHER" id="PTHR30069">
    <property type="entry name" value="TONB-DEPENDENT OUTER MEMBRANE RECEPTOR"/>
    <property type="match status" value="1"/>
</dbReference>
<evidence type="ECO:0000256" key="8">
    <source>
        <dbReference type="SAM" id="SignalP"/>
    </source>
</evidence>
<dbReference type="PANTHER" id="PTHR30069:SF29">
    <property type="entry name" value="HEMOGLOBIN AND HEMOGLOBIN-HAPTOGLOBIN-BINDING PROTEIN 1-RELATED"/>
    <property type="match status" value="1"/>
</dbReference>